<gene>
    <name evidence="3" type="ORF">ACCI51_18735</name>
</gene>
<protein>
    <submittedName>
        <fullName evidence="3">Family 16 glycosylhydrolase</fullName>
    </submittedName>
</protein>
<feature type="region of interest" description="Disordered" evidence="2">
    <location>
        <begin position="312"/>
        <end position="343"/>
    </location>
</feature>
<sequence>MAEALSSGSANSAVSGAFHWHHESDEYTGQADYDQSKHLIENFEFSHDLTEDYHIFGMTWTPKWIAMWVDSEANKVIRIDSGDPTFDEFRQNHFLILNLAVGGIFPQIFTHEEITALMPAKMYVDYVRIYDNDASDYSTELTLAEESAKSDNPGLYGKEGDVTESLELGTDTELYIWNNMEGAVSTKDSDALTFNIGASDWFGMVFSMHYDLNLIYYQNGLLNLRINTTSIETIGIGIASTGSGNGTWVDLVHGDEECGLERDSEWHPTSIPVRDFSDEVDMSNVLQLFELLGAGGDISEIEIDNIYFSSNSHNDHSQHPRHKCHKEHKHPRGAPNTPLKSDN</sequence>
<dbReference type="Gene3D" id="2.60.120.430">
    <property type="entry name" value="Galactose-binding lectin"/>
    <property type="match status" value="1"/>
</dbReference>
<name>A0ABV4NSU6_9GAMM</name>
<evidence type="ECO:0000256" key="1">
    <source>
        <dbReference type="ARBA" id="ARBA00006865"/>
    </source>
</evidence>
<dbReference type="PANTHER" id="PTHR10963">
    <property type="entry name" value="GLYCOSYL HYDROLASE-RELATED"/>
    <property type="match status" value="1"/>
</dbReference>
<dbReference type="Gene3D" id="2.60.120.200">
    <property type="match status" value="1"/>
</dbReference>
<comment type="caution">
    <text evidence="3">The sequence shown here is derived from an EMBL/GenBank/DDBJ whole genome shotgun (WGS) entry which is preliminary data.</text>
</comment>
<feature type="compositionally biased region" description="Basic residues" evidence="2">
    <location>
        <begin position="319"/>
        <end position="332"/>
    </location>
</feature>
<reference evidence="3 4" key="1">
    <citation type="submission" date="2024-08" db="EMBL/GenBank/DDBJ databases">
        <authorList>
            <person name="Ishaq N."/>
        </authorList>
    </citation>
    <scope>NUCLEOTIDE SEQUENCE [LARGE SCALE GENOMIC DNA]</scope>
    <source>
        <strain evidence="3 4">JCM 30400</strain>
    </source>
</reference>
<comment type="similarity">
    <text evidence="1">Belongs to the glycosyl hydrolase 16 family.</text>
</comment>
<organism evidence="3 4">
    <name type="scientific">Microbulbifer echini</name>
    <dbReference type="NCBI Taxonomy" id="1529067"/>
    <lineage>
        <taxon>Bacteria</taxon>
        <taxon>Pseudomonadati</taxon>
        <taxon>Pseudomonadota</taxon>
        <taxon>Gammaproteobacteria</taxon>
        <taxon>Cellvibrionales</taxon>
        <taxon>Microbulbiferaceae</taxon>
        <taxon>Microbulbifer</taxon>
    </lineage>
</organism>
<keyword evidence="4" id="KW-1185">Reference proteome</keyword>
<dbReference type="PANTHER" id="PTHR10963:SF55">
    <property type="entry name" value="GLYCOSIDE HYDROLASE FAMILY 16 PROTEIN"/>
    <property type="match status" value="1"/>
</dbReference>
<dbReference type="SUPFAM" id="SSF49899">
    <property type="entry name" value="Concanavalin A-like lectins/glucanases"/>
    <property type="match status" value="1"/>
</dbReference>
<evidence type="ECO:0000313" key="4">
    <source>
        <dbReference type="Proteomes" id="UP001569414"/>
    </source>
</evidence>
<proteinExistence type="inferred from homology"/>
<evidence type="ECO:0000313" key="3">
    <source>
        <dbReference type="EMBL" id="MFA0792578.1"/>
    </source>
</evidence>
<evidence type="ECO:0000256" key="2">
    <source>
        <dbReference type="SAM" id="MobiDB-lite"/>
    </source>
</evidence>
<dbReference type="Proteomes" id="UP001569414">
    <property type="component" value="Unassembled WGS sequence"/>
</dbReference>
<dbReference type="InterPro" id="IPR013320">
    <property type="entry name" value="ConA-like_dom_sf"/>
</dbReference>
<dbReference type="InterPro" id="IPR050546">
    <property type="entry name" value="Glycosyl_Hydrlase_16"/>
</dbReference>
<dbReference type="EMBL" id="JBGMEL010000031">
    <property type="protein sequence ID" value="MFA0792578.1"/>
    <property type="molecule type" value="Genomic_DNA"/>
</dbReference>
<dbReference type="RefSeq" id="WP_299588784.1">
    <property type="nucleotide sequence ID" value="NZ_JBGMEL010000031.1"/>
</dbReference>
<accession>A0ABV4NSU6</accession>